<sequence>MSHLSTPNPALLARVQRIAGQVAAIERGLAGGADCTALLHLVAATKGAISGLMEKIVEEHLHSHVADPDLSPAARAEGARELMDAIRRYSK</sequence>
<dbReference type="Proteomes" id="UP000198889">
    <property type="component" value="Unassembled WGS sequence"/>
</dbReference>
<dbReference type="STRING" id="177413.SAMN05660859_1253"/>
<keyword evidence="3" id="KW-1185">Reference proteome</keyword>
<dbReference type="GO" id="GO:0046872">
    <property type="term" value="F:metal ion binding"/>
    <property type="evidence" value="ECO:0007669"/>
    <property type="project" value="InterPro"/>
</dbReference>
<dbReference type="GO" id="GO:0045892">
    <property type="term" value="P:negative regulation of DNA-templated transcription"/>
    <property type="evidence" value="ECO:0007669"/>
    <property type="project" value="UniProtKB-ARBA"/>
</dbReference>
<dbReference type="InterPro" id="IPR003735">
    <property type="entry name" value="Metal_Tscrpt_repr"/>
</dbReference>
<dbReference type="CDD" id="cd10153">
    <property type="entry name" value="RcnR-FrmR-like_DUF156"/>
    <property type="match status" value="1"/>
</dbReference>
<gene>
    <name evidence="2" type="ORF">SAMN05660859_1253</name>
</gene>
<dbReference type="PANTHER" id="PTHR33677:SF5">
    <property type="entry name" value="TRANSCRIPTIONAL REPRESSOR FRMR"/>
    <property type="match status" value="1"/>
</dbReference>
<evidence type="ECO:0000313" key="3">
    <source>
        <dbReference type="Proteomes" id="UP000198889"/>
    </source>
</evidence>
<evidence type="ECO:0000256" key="1">
    <source>
        <dbReference type="ARBA" id="ARBA00005260"/>
    </source>
</evidence>
<protein>
    <submittedName>
        <fullName evidence="2">DNA-binding transcriptional regulator, FrmR family</fullName>
    </submittedName>
</protein>
<organism evidence="2 3">
    <name type="scientific">Ancylobacter rudongensis</name>
    <dbReference type="NCBI Taxonomy" id="177413"/>
    <lineage>
        <taxon>Bacteria</taxon>
        <taxon>Pseudomonadati</taxon>
        <taxon>Pseudomonadota</taxon>
        <taxon>Alphaproteobacteria</taxon>
        <taxon>Hyphomicrobiales</taxon>
        <taxon>Xanthobacteraceae</taxon>
        <taxon>Ancylobacter</taxon>
    </lineage>
</organism>
<dbReference type="PANTHER" id="PTHR33677">
    <property type="entry name" value="TRANSCRIPTIONAL REPRESSOR FRMR-RELATED"/>
    <property type="match status" value="1"/>
</dbReference>
<keyword evidence="2" id="KW-0238">DNA-binding</keyword>
<dbReference type="Gene3D" id="1.20.58.1000">
    <property type="entry name" value="Metal-sensitive repressor, helix protomer"/>
    <property type="match status" value="1"/>
</dbReference>
<dbReference type="GO" id="GO:0003677">
    <property type="term" value="F:DNA binding"/>
    <property type="evidence" value="ECO:0007669"/>
    <property type="project" value="UniProtKB-KW"/>
</dbReference>
<comment type="similarity">
    <text evidence="1">Belongs to the FrmR/RcnR family.</text>
</comment>
<dbReference type="AlphaFoldDB" id="A0A1G4QKV0"/>
<dbReference type="Pfam" id="PF02583">
    <property type="entry name" value="Trns_repr_metal"/>
    <property type="match status" value="1"/>
</dbReference>
<dbReference type="EMBL" id="FMTP01000001">
    <property type="protein sequence ID" value="SCW44689.1"/>
    <property type="molecule type" value="Genomic_DNA"/>
</dbReference>
<evidence type="ECO:0000313" key="2">
    <source>
        <dbReference type="EMBL" id="SCW44689.1"/>
    </source>
</evidence>
<dbReference type="RefSeq" id="WP_091436960.1">
    <property type="nucleotide sequence ID" value="NZ_FMTP01000001.1"/>
</dbReference>
<dbReference type="InterPro" id="IPR038390">
    <property type="entry name" value="Metal_Tscrpt_repr_sf"/>
</dbReference>
<reference evidence="3" key="1">
    <citation type="submission" date="2016-10" db="EMBL/GenBank/DDBJ databases">
        <authorList>
            <person name="Varghese N."/>
            <person name="Submissions S."/>
        </authorList>
    </citation>
    <scope>NUCLEOTIDE SEQUENCE [LARGE SCALE GENOMIC DNA]</scope>
    <source>
        <strain evidence="3">CGMCC 1.1761</strain>
    </source>
</reference>
<proteinExistence type="inferred from homology"/>
<accession>A0A1G4QKV0</accession>
<name>A0A1G4QKV0_9HYPH</name>